<dbReference type="EMBL" id="HBKN01045789">
    <property type="protein sequence ID" value="CAE2335419.1"/>
    <property type="molecule type" value="Transcribed_RNA"/>
</dbReference>
<dbReference type="Gene3D" id="3.10.20.90">
    <property type="entry name" value="Phosphatidylinositol 3-kinase Catalytic Subunit, Chain A, domain 1"/>
    <property type="match status" value="1"/>
</dbReference>
<dbReference type="PANTHER" id="PTHR13385:SF0">
    <property type="entry name" value="UBIQUITIN-LIKE PROTEIN ATG12"/>
    <property type="match status" value="1"/>
</dbReference>
<evidence type="ECO:0000256" key="4">
    <source>
        <dbReference type="RuleBase" id="RU361201"/>
    </source>
</evidence>
<dbReference type="GO" id="GO:0000422">
    <property type="term" value="P:autophagy of mitochondrion"/>
    <property type="evidence" value="ECO:0007669"/>
    <property type="project" value="TreeGrafter"/>
</dbReference>
<reference evidence="5" key="1">
    <citation type="submission" date="2021-01" db="EMBL/GenBank/DDBJ databases">
        <authorList>
            <person name="Corre E."/>
            <person name="Pelletier E."/>
            <person name="Niang G."/>
            <person name="Scheremetjew M."/>
            <person name="Finn R."/>
            <person name="Kale V."/>
            <person name="Holt S."/>
            <person name="Cochrane G."/>
            <person name="Meng A."/>
            <person name="Brown T."/>
            <person name="Cohen L."/>
        </authorList>
    </citation>
    <scope>NUCLEOTIDE SEQUENCE</scope>
    <source>
        <strain evidence="5">CCMP 2712</strain>
    </source>
</reference>
<dbReference type="Pfam" id="PF04110">
    <property type="entry name" value="APG12"/>
    <property type="match status" value="1"/>
</dbReference>
<evidence type="ECO:0000256" key="2">
    <source>
        <dbReference type="ARBA" id="ARBA00022786"/>
    </source>
</evidence>
<keyword evidence="2 4" id="KW-0833">Ubl conjugation pathway</keyword>
<dbReference type="SUPFAM" id="SSF54236">
    <property type="entry name" value="Ubiquitin-like"/>
    <property type="match status" value="1"/>
</dbReference>
<dbReference type="PANTHER" id="PTHR13385">
    <property type="entry name" value="AUTOPHAGY PROTEIN 12"/>
    <property type="match status" value="1"/>
</dbReference>
<dbReference type="GO" id="GO:0019776">
    <property type="term" value="F:Atg8-family ligase activity"/>
    <property type="evidence" value="ECO:0007669"/>
    <property type="project" value="TreeGrafter"/>
</dbReference>
<gene>
    <name evidence="5" type="ORF">GTHE00462_LOCUS35837</name>
</gene>
<dbReference type="GO" id="GO:0000421">
    <property type="term" value="C:autophagosome membrane"/>
    <property type="evidence" value="ECO:0007669"/>
    <property type="project" value="TreeGrafter"/>
</dbReference>
<keyword evidence="3 4" id="KW-0072">Autophagy</keyword>
<dbReference type="GO" id="GO:0034045">
    <property type="term" value="C:phagophore assembly site membrane"/>
    <property type="evidence" value="ECO:0007669"/>
    <property type="project" value="TreeGrafter"/>
</dbReference>
<keyword evidence="1 4" id="KW-1017">Isopeptide bond</keyword>
<evidence type="ECO:0000313" key="5">
    <source>
        <dbReference type="EMBL" id="CAE2335419.1"/>
    </source>
</evidence>
<dbReference type="CDD" id="cd01612">
    <property type="entry name" value="Ubl_ATG12"/>
    <property type="match status" value="1"/>
</dbReference>
<accession>A0A7S4PI07</accession>
<organism evidence="5">
    <name type="scientific">Guillardia theta</name>
    <name type="common">Cryptophyte</name>
    <name type="synonym">Cryptomonas phi</name>
    <dbReference type="NCBI Taxonomy" id="55529"/>
    <lineage>
        <taxon>Eukaryota</taxon>
        <taxon>Cryptophyceae</taxon>
        <taxon>Pyrenomonadales</taxon>
        <taxon>Geminigeraceae</taxon>
        <taxon>Guillardia</taxon>
    </lineage>
</organism>
<dbReference type="InterPro" id="IPR007242">
    <property type="entry name" value="Atg12"/>
</dbReference>
<comment type="similarity">
    <text evidence="4">Belongs to the ATG12 family.</text>
</comment>
<dbReference type="AlphaFoldDB" id="A0A7S4PI07"/>
<dbReference type="GO" id="GO:0000045">
    <property type="term" value="P:autophagosome assembly"/>
    <property type="evidence" value="ECO:0007669"/>
    <property type="project" value="InterPro"/>
</dbReference>
<dbReference type="GO" id="GO:0034274">
    <property type="term" value="C:Atg12-Atg5-Atg16 complex"/>
    <property type="evidence" value="ECO:0007669"/>
    <property type="project" value="TreeGrafter"/>
</dbReference>
<evidence type="ECO:0000256" key="1">
    <source>
        <dbReference type="ARBA" id="ARBA00022499"/>
    </source>
</evidence>
<dbReference type="GO" id="GO:0061723">
    <property type="term" value="P:glycophagy"/>
    <property type="evidence" value="ECO:0007669"/>
    <property type="project" value="TreeGrafter"/>
</dbReference>
<evidence type="ECO:0000256" key="3">
    <source>
        <dbReference type="ARBA" id="ARBA00023006"/>
    </source>
</evidence>
<protein>
    <recommendedName>
        <fullName evidence="4">Ubiquitin-like protein ATG12</fullName>
    </recommendedName>
</protein>
<dbReference type="GO" id="GO:0034727">
    <property type="term" value="P:piecemeal microautophagy of the nucleus"/>
    <property type="evidence" value="ECO:0007669"/>
    <property type="project" value="TreeGrafter"/>
</dbReference>
<proteinExistence type="inferred from homology"/>
<sequence length="133" mass="14197">MADSLTSPAKAEADSDANMSAELSSKLDLASPATGAATGKKDDKVRIFAKNVGDAPILKTTEFSASAASPFSRVIDHIQKKIRTSAAHKDAVVHLFINQSFSPAPDEQLGDLYKCFQNNGKLVIDYALKEAWG</sequence>
<dbReference type="InterPro" id="IPR029071">
    <property type="entry name" value="Ubiquitin-like_domsf"/>
</dbReference>
<dbReference type="GO" id="GO:0097352">
    <property type="term" value="P:autophagosome maturation"/>
    <property type="evidence" value="ECO:0007669"/>
    <property type="project" value="TreeGrafter"/>
</dbReference>
<comment type="subunit">
    <text evidence="4">Forms a conjugate with ATG5.</text>
</comment>
<name>A0A7S4PI07_GUITH</name>